<keyword evidence="4" id="KW-0846">Cobalamin</keyword>
<protein>
    <recommendedName>
        <fullName evidence="3">methylmalonyl-CoA mutase</fullName>
        <ecNumber evidence="3">5.4.99.2</ecNumber>
    </recommendedName>
</protein>
<sequence>MKMSKLKEMKNNSFPKVTMEEWVEQAEKALKGKPVSKLNTVTYEGITRKPVYTENDRSELASKNLIEKSDWAVSQQLYASTSFEEMNAQLKLELESGLQSIRFATFPSTEPKALLIKKPTDLKTLLKEISLDDIALQVHAGASATTFINALIDSDIETKNLHGIIGADPVGELAATGKLSQPLEQYYNEMKSNIEWKENNAPFLKTVWVQSNAYHSGGANAVQELAVVMATAVEYLQQLMYRGLTIEEASQEIAFTFPVGSDFFMELSKLRAARVLWANIVEAFGGNERAQKMNVHATTSMFTKSNLDPYVNMLRSTTEAFSAAIGGADSINVDSYQQGKDAFSRRIARNTHYILKEESFLDKVVDPAAGSYYVENLTNQLADEAWKLFQELDKLGGIEEAMRSNFLQDRIAEVKEKRLKDVQNRKKVLVGTNMYANLQEELKQQISTTAIEENEHAPVKVQAIRPLRLSEAFESLRYQAKVYQEKQGTPPKVTLINLGSLATHKPRTDFSSGFFQVGGLQPVVSPSFENAKEIVEWVSLQNITGYVCICGSDDTYEELLNAAVMAVNSPNRKVLVAGLPEATRQKALQEIGVSDFIHMRSNCYEQLLVIHQEMGLTDNEA</sequence>
<evidence type="ECO:0000313" key="9">
    <source>
        <dbReference type="Proteomes" id="UP000323393"/>
    </source>
</evidence>
<dbReference type="GO" id="GO:0046872">
    <property type="term" value="F:metal ion binding"/>
    <property type="evidence" value="ECO:0007669"/>
    <property type="project" value="InterPro"/>
</dbReference>
<keyword evidence="6" id="KW-0170">Cobalt</keyword>
<gene>
    <name evidence="8" type="ORF">FZC74_16190</name>
</gene>
<dbReference type="GO" id="GO:0031419">
    <property type="term" value="F:cobalamin binding"/>
    <property type="evidence" value="ECO:0007669"/>
    <property type="project" value="UniProtKB-KW"/>
</dbReference>
<organism evidence="8 9">
    <name type="scientific">Sutcliffiella horikoshii</name>
    <dbReference type="NCBI Taxonomy" id="79883"/>
    <lineage>
        <taxon>Bacteria</taxon>
        <taxon>Bacillati</taxon>
        <taxon>Bacillota</taxon>
        <taxon>Bacilli</taxon>
        <taxon>Bacillales</taxon>
        <taxon>Bacillaceae</taxon>
        <taxon>Sutcliffiella</taxon>
    </lineage>
</organism>
<dbReference type="Proteomes" id="UP000323393">
    <property type="component" value="Unassembled WGS sequence"/>
</dbReference>
<dbReference type="InterPro" id="IPR036724">
    <property type="entry name" value="Cobalamin-bd_sf"/>
</dbReference>
<dbReference type="AlphaFoldDB" id="A0AA94WP42"/>
<evidence type="ECO:0000259" key="7">
    <source>
        <dbReference type="Pfam" id="PF01642"/>
    </source>
</evidence>
<evidence type="ECO:0000256" key="4">
    <source>
        <dbReference type="ARBA" id="ARBA00022628"/>
    </source>
</evidence>
<dbReference type="InterPro" id="IPR058549">
    <property type="entry name" value="MeMalonylCoA_mutase_a/b_site"/>
</dbReference>
<dbReference type="Gene3D" id="3.40.50.280">
    <property type="entry name" value="Cobalamin-binding domain"/>
    <property type="match status" value="1"/>
</dbReference>
<evidence type="ECO:0000256" key="5">
    <source>
        <dbReference type="ARBA" id="ARBA00023235"/>
    </source>
</evidence>
<evidence type="ECO:0000256" key="2">
    <source>
        <dbReference type="ARBA" id="ARBA00008465"/>
    </source>
</evidence>
<accession>A0AA94WP42</accession>
<dbReference type="Gene3D" id="3.20.20.240">
    <property type="entry name" value="Methylmalonyl-CoA mutase"/>
    <property type="match status" value="1"/>
</dbReference>
<name>A0AA94WP42_9BACI</name>
<keyword evidence="5" id="KW-0413">Isomerase</keyword>
<dbReference type="PANTHER" id="PTHR48101:SF1">
    <property type="entry name" value="METHYLMALONYL-COA MUTASE, LARGE SUBUNIT"/>
    <property type="match status" value="1"/>
</dbReference>
<dbReference type="Pfam" id="PF01642">
    <property type="entry name" value="MM_CoA_mutase"/>
    <property type="match status" value="1"/>
</dbReference>
<dbReference type="SUPFAM" id="SSF52242">
    <property type="entry name" value="Cobalamin (vitamin B12)-binding domain"/>
    <property type="match status" value="1"/>
</dbReference>
<reference evidence="8 9" key="1">
    <citation type="submission" date="2019-08" db="EMBL/GenBank/DDBJ databases">
        <title>Bacillus genomes from the desert of Cuatro Cienegas, Coahuila.</title>
        <authorList>
            <person name="Olmedo-Alvarez G."/>
        </authorList>
    </citation>
    <scope>NUCLEOTIDE SEQUENCE [LARGE SCALE GENOMIC DNA]</scope>
    <source>
        <strain evidence="8 9">CH88_3T</strain>
    </source>
</reference>
<feature type="domain" description="Methylmalonyl-CoA mutase alpha/beta chain catalytic" evidence="7">
    <location>
        <begin position="115"/>
        <end position="469"/>
    </location>
</feature>
<comment type="caution">
    <text evidence="8">The sequence shown here is derived from an EMBL/GenBank/DDBJ whole genome shotgun (WGS) entry which is preliminary data.</text>
</comment>
<evidence type="ECO:0000256" key="1">
    <source>
        <dbReference type="ARBA" id="ARBA00001922"/>
    </source>
</evidence>
<dbReference type="SUPFAM" id="SSF51703">
    <property type="entry name" value="Cobalamin (vitamin B12)-dependent enzymes"/>
    <property type="match status" value="1"/>
</dbReference>
<evidence type="ECO:0000313" key="8">
    <source>
        <dbReference type="EMBL" id="TYS57573.1"/>
    </source>
</evidence>
<dbReference type="EMBL" id="VTEU01000007">
    <property type="protein sequence ID" value="TYS57573.1"/>
    <property type="molecule type" value="Genomic_DNA"/>
</dbReference>
<dbReference type="InterPro" id="IPR016176">
    <property type="entry name" value="Cbl-dep_enz_cat"/>
</dbReference>
<proteinExistence type="inferred from homology"/>
<dbReference type="GO" id="GO:0016866">
    <property type="term" value="F:intramolecular transferase activity"/>
    <property type="evidence" value="ECO:0007669"/>
    <property type="project" value="InterPro"/>
</dbReference>
<dbReference type="PANTHER" id="PTHR48101">
    <property type="entry name" value="METHYLMALONYL-COA MUTASE, MITOCHONDRIAL-RELATED"/>
    <property type="match status" value="1"/>
</dbReference>
<dbReference type="CDD" id="cd03677">
    <property type="entry name" value="MM_CoA_mutase_beta"/>
    <property type="match status" value="1"/>
</dbReference>
<evidence type="ECO:0000256" key="6">
    <source>
        <dbReference type="ARBA" id="ARBA00023285"/>
    </source>
</evidence>
<dbReference type="EC" id="5.4.99.2" evidence="3"/>
<comment type="similarity">
    <text evidence="2">Belongs to the methylmalonyl-CoA mutase family.</text>
</comment>
<dbReference type="InterPro" id="IPR006099">
    <property type="entry name" value="MeMalonylCoA_mutase_a/b_cat"/>
</dbReference>
<evidence type="ECO:0000256" key="3">
    <source>
        <dbReference type="ARBA" id="ARBA00012398"/>
    </source>
</evidence>
<comment type="cofactor">
    <cofactor evidence="1">
        <name>adenosylcob(III)alamin</name>
        <dbReference type="ChEBI" id="CHEBI:18408"/>
    </cofactor>
</comment>
<dbReference type="PROSITE" id="PS00544">
    <property type="entry name" value="METMALONYL_COA_MUTASE"/>
    <property type="match status" value="1"/>
</dbReference>